<dbReference type="NCBIfam" id="TIGR00762">
    <property type="entry name" value="DegV"/>
    <property type="match status" value="1"/>
</dbReference>
<dbReference type="RefSeq" id="WP_139948195.1">
    <property type="nucleotide sequence ID" value="NZ_CP040899.1"/>
</dbReference>
<evidence type="ECO:0000313" key="2">
    <source>
        <dbReference type="EMBL" id="QDB78883.1"/>
    </source>
</evidence>
<sequence>MVAVLTDSTASLPGSTADALGIRVVPLRVQVEGADRPDDAASREVLAAHLRAGGTATTSQPSRADLAAAMDAALDDGAGAVVCLHLSAELSGTVDAARAAAQEVTARRGAPVHVVDTRTVAGGTGLAAVAAAERAAAGADAARVLAAAREVAARSHVLFMVPDLHHLARGGRIGPARTYLGSALGVHPILTLRGGRLAVAETVRGGARTRRRLVELAVRAAGGPRAATPRGDGGPVRVAVHHFAAAEAADELAGALEERLAETGAEVAGVLRSEVTAVVGAHTGPGVLGVALAPG</sequence>
<dbReference type="PROSITE" id="PS51482">
    <property type="entry name" value="DEGV"/>
    <property type="match status" value="1"/>
</dbReference>
<evidence type="ECO:0000313" key="3">
    <source>
        <dbReference type="Proteomes" id="UP000313948"/>
    </source>
</evidence>
<keyword evidence="3" id="KW-1185">Reference proteome</keyword>
<proteinExistence type="predicted"/>
<dbReference type="InterPro" id="IPR050270">
    <property type="entry name" value="DegV_domain_contain"/>
</dbReference>
<organism evidence="2 3">
    <name type="scientific">Georgenia wutianyii</name>
    <dbReference type="NCBI Taxonomy" id="2585135"/>
    <lineage>
        <taxon>Bacteria</taxon>
        <taxon>Bacillati</taxon>
        <taxon>Actinomycetota</taxon>
        <taxon>Actinomycetes</taxon>
        <taxon>Micrococcales</taxon>
        <taxon>Bogoriellaceae</taxon>
        <taxon>Georgenia</taxon>
    </lineage>
</organism>
<dbReference type="Proteomes" id="UP000313948">
    <property type="component" value="Chromosome"/>
</dbReference>
<accession>A0ABX5VLW9</accession>
<dbReference type="SUPFAM" id="SSF82549">
    <property type="entry name" value="DAK1/DegV-like"/>
    <property type="match status" value="1"/>
</dbReference>
<dbReference type="EMBL" id="CP040899">
    <property type="protein sequence ID" value="QDB78883.1"/>
    <property type="molecule type" value="Genomic_DNA"/>
</dbReference>
<dbReference type="Gene3D" id="3.40.50.10170">
    <property type="match status" value="1"/>
</dbReference>
<protein>
    <submittedName>
        <fullName evidence="2">DegV family EDD domain-containing protein</fullName>
    </submittedName>
</protein>
<evidence type="ECO:0000256" key="1">
    <source>
        <dbReference type="ARBA" id="ARBA00023121"/>
    </source>
</evidence>
<dbReference type="InterPro" id="IPR043168">
    <property type="entry name" value="DegV_C"/>
</dbReference>
<name>A0ABX5VLW9_9MICO</name>
<reference evidence="2 3" key="1">
    <citation type="submission" date="2019-05" db="EMBL/GenBank/DDBJ databases">
        <title>Georgenia *** sp. nov., and Georgenia *** sp. nov., isolated from the intestinal contents of plateau pika (Ochotona curzoniae) in the Qinghai-Tibet plateau of China.</title>
        <authorList>
            <person name="Tian Z."/>
        </authorList>
    </citation>
    <scope>NUCLEOTIDE SEQUENCE [LARGE SCALE GENOMIC DNA]</scope>
    <source>
        <strain evidence="2 3">Z294</strain>
    </source>
</reference>
<dbReference type="Pfam" id="PF02645">
    <property type="entry name" value="DegV"/>
    <property type="match status" value="1"/>
</dbReference>
<dbReference type="InterPro" id="IPR003797">
    <property type="entry name" value="DegV"/>
</dbReference>
<dbReference type="Gene3D" id="3.30.1180.10">
    <property type="match status" value="1"/>
</dbReference>
<dbReference type="PANTHER" id="PTHR33434">
    <property type="entry name" value="DEGV DOMAIN-CONTAINING PROTEIN DR_1986-RELATED"/>
    <property type="match status" value="1"/>
</dbReference>
<gene>
    <name evidence="2" type="ORF">FE251_05475</name>
</gene>
<dbReference type="PANTHER" id="PTHR33434:SF2">
    <property type="entry name" value="FATTY ACID-BINDING PROTEIN TM_1468"/>
    <property type="match status" value="1"/>
</dbReference>
<keyword evidence="1" id="KW-0446">Lipid-binding</keyword>